<protein>
    <recommendedName>
        <fullName evidence="3">Cystatin domain-containing protein</fullName>
    </recommendedName>
</protein>
<accession>A0A484MLX8</accession>
<proteinExistence type="predicted"/>
<dbReference type="Proteomes" id="UP000595140">
    <property type="component" value="Unassembled WGS sequence"/>
</dbReference>
<evidence type="ECO:0008006" key="3">
    <source>
        <dbReference type="Google" id="ProtNLM"/>
    </source>
</evidence>
<evidence type="ECO:0000313" key="1">
    <source>
        <dbReference type="EMBL" id="VFQ89825.1"/>
    </source>
</evidence>
<sequence>MMVPPSVGSSSSPSGTMKRRLNDGVACSLLVEDKGVMNLEEEEEYMDEDEDEDDEESIRIFQVADDVWESKSFSKWRKPNWACFYHEKMDDYFERLPKEYFKPGEDPRSEITYELKMGHTLCDYMKNFPCGKAAIHGARLAIEFFNRENKNGKTLEYKSLSRVRIGSRCFAPSGFVYFLTIVAIENDSGVEREFQASLFRPNPDMKIWYLRALREKPYVF</sequence>
<dbReference type="AlphaFoldDB" id="A0A484MLX8"/>
<organism evidence="1 2">
    <name type="scientific">Cuscuta campestris</name>
    <dbReference type="NCBI Taxonomy" id="132261"/>
    <lineage>
        <taxon>Eukaryota</taxon>
        <taxon>Viridiplantae</taxon>
        <taxon>Streptophyta</taxon>
        <taxon>Embryophyta</taxon>
        <taxon>Tracheophyta</taxon>
        <taxon>Spermatophyta</taxon>
        <taxon>Magnoliopsida</taxon>
        <taxon>eudicotyledons</taxon>
        <taxon>Gunneridae</taxon>
        <taxon>Pentapetalae</taxon>
        <taxon>asterids</taxon>
        <taxon>lamiids</taxon>
        <taxon>Solanales</taxon>
        <taxon>Convolvulaceae</taxon>
        <taxon>Cuscuteae</taxon>
        <taxon>Cuscuta</taxon>
        <taxon>Cuscuta subgen. Grammica</taxon>
        <taxon>Cuscuta sect. Cleistogrammica</taxon>
    </lineage>
</organism>
<gene>
    <name evidence="1" type="ORF">CCAM_LOCUS31601</name>
</gene>
<dbReference type="EMBL" id="OOIL02003902">
    <property type="protein sequence ID" value="VFQ89825.1"/>
    <property type="molecule type" value="Genomic_DNA"/>
</dbReference>
<evidence type="ECO:0000313" key="2">
    <source>
        <dbReference type="Proteomes" id="UP000595140"/>
    </source>
</evidence>
<keyword evidence="2" id="KW-1185">Reference proteome</keyword>
<reference evidence="1 2" key="1">
    <citation type="submission" date="2018-04" db="EMBL/GenBank/DDBJ databases">
        <authorList>
            <person name="Vogel A."/>
        </authorList>
    </citation>
    <scope>NUCLEOTIDE SEQUENCE [LARGE SCALE GENOMIC DNA]</scope>
</reference>
<name>A0A484MLX8_9ASTE</name>